<dbReference type="PANTHER" id="PTHR10183">
    <property type="entry name" value="CALPAIN"/>
    <property type="match status" value="1"/>
</dbReference>
<evidence type="ECO:0000256" key="2">
    <source>
        <dbReference type="SAM" id="MobiDB-lite"/>
    </source>
</evidence>
<dbReference type="SUPFAM" id="SSF54001">
    <property type="entry name" value="Cysteine proteinases"/>
    <property type="match status" value="1"/>
</dbReference>
<dbReference type="InterPro" id="IPR022684">
    <property type="entry name" value="Calpain_cysteine_protease"/>
</dbReference>
<dbReference type="GO" id="GO:0006508">
    <property type="term" value="P:proteolysis"/>
    <property type="evidence" value="ECO:0007669"/>
    <property type="project" value="InterPro"/>
</dbReference>
<feature type="region of interest" description="Disordered" evidence="2">
    <location>
        <begin position="29"/>
        <end position="81"/>
    </location>
</feature>
<evidence type="ECO:0000256" key="1">
    <source>
        <dbReference type="PROSITE-ProRule" id="PRU00239"/>
    </source>
</evidence>
<accession>A0A7W7RHN3</accession>
<evidence type="ECO:0000313" key="4">
    <source>
        <dbReference type="EMBL" id="MBB4932140.1"/>
    </source>
</evidence>
<comment type="caution">
    <text evidence="4">The sequence shown here is derived from an EMBL/GenBank/DDBJ whole genome shotgun (WGS) entry which is preliminary data.</text>
</comment>
<dbReference type="PROSITE" id="PS50203">
    <property type="entry name" value="CALPAIN_CAT"/>
    <property type="match status" value="1"/>
</dbReference>
<proteinExistence type="predicted"/>
<dbReference type="GO" id="GO:0004198">
    <property type="term" value="F:calcium-dependent cysteine-type endopeptidase activity"/>
    <property type="evidence" value="ECO:0007669"/>
    <property type="project" value="InterPro"/>
</dbReference>
<feature type="domain" description="Calpain catalytic" evidence="3">
    <location>
        <begin position="213"/>
        <end position="420"/>
    </location>
</feature>
<gene>
    <name evidence="4" type="ORF">F4561_002960</name>
</gene>
<organism evidence="4 5">
    <name type="scientific">Lipingzhangella halophila</name>
    <dbReference type="NCBI Taxonomy" id="1783352"/>
    <lineage>
        <taxon>Bacteria</taxon>
        <taxon>Bacillati</taxon>
        <taxon>Actinomycetota</taxon>
        <taxon>Actinomycetes</taxon>
        <taxon>Streptosporangiales</taxon>
        <taxon>Nocardiopsidaceae</taxon>
        <taxon>Lipingzhangella</taxon>
    </lineage>
</organism>
<dbReference type="SMART" id="SM00230">
    <property type="entry name" value="CysPc"/>
    <property type="match status" value="1"/>
</dbReference>
<dbReference type="AlphaFoldDB" id="A0A7W7RHN3"/>
<protein>
    <recommendedName>
        <fullName evidence="3">Calpain catalytic domain-containing protein</fullName>
    </recommendedName>
</protein>
<dbReference type="Pfam" id="PF00648">
    <property type="entry name" value="Peptidase_C2"/>
    <property type="match status" value="1"/>
</dbReference>
<dbReference type="PRINTS" id="PR00704">
    <property type="entry name" value="CALPAIN"/>
</dbReference>
<dbReference type="Proteomes" id="UP000523007">
    <property type="component" value="Unassembled WGS sequence"/>
</dbReference>
<name>A0A7W7RHN3_9ACTN</name>
<dbReference type="InterPro" id="IPR001300">
    <property type="entry name" value="Peptidase_C2_calpain_cat"/>
</dbReference>
<comment type="caution">
    <text evidence="1">Lacks conserved residue(s) required for the propagation of feature annotation.</text>
</comment>
<evidence type="ECO:0000313" key="5">
    <source>
        <dbReference type="Proteomes" id="UP000523007"/>
    </source>
</evidence>
<dbReference type="PANTHER" id="PTHR10183:SF423">
    <property type="entry name" value="LEUCINE-RICH REPEAT PROTEIN (LRRP)"/>
    <property type="match status" value="1"/>
</dbReference>
<dbReference type="EMBL" id="JACHJT010000001">
    <property type="protein sequence ID" value="MBB4932140.1"/>
    <property type="molecule type" value="Genomic_DNA"/>
</dbReference>
<dbReference type="InterPro" id="IPR038765">
    <property type="entry name" value="Papain-like_cys_pep_sf"/>
</dbReference>
<reference evidence="4 5" key="1">
    <citation type="submission" date="2020-08" db="EMBL/GenBank/DDBJ databases">
        <title>Sequencing the genomes of 1000 actinobacteria strains.</title>
        <authorList>
            <person name="Klenk H.-P."/>
        </authorList>
    </citation>
    <scope>NUCLEOTIDE SEQUENCE [LARGE SCALE GENOMIC DNA]</scope>
    <source>
        <strain evidence="4 5">DSM 102030</strain>
    </source>
</reference>
<evidence type="ECO:0000259" key="3">
    <source>
        <dbReference type="PROSITE" id="PS50203"/>
    </source>
</evidence>
<keyword evidence="5" id="KW-1185">Reference proteome</keyword>
<dbReference type="RefSeq" id="WP_184579375.1">
    <property type="nucleotide sequence ID" value="NZ_JACHJT010000001.1"/>
</dbReference>
<sequence>MAAVVTITPIGDSVASMINRGICSVQGDTDCDSAEVSDASDSSDSDPSDEERPIGFGKPVNDEEWGDRETTPLEDPPPLTDEEIEAGQDAAEDLRDALEYDGAAWYNPGSWFGPDSPADIINELTPGEIRAALDELDDDEIRELLEDEGAVDALLVRADLHLLNELNELAPDSVEPNISDVRTSDGDMPNNPAVDYGYVDHDLFGDDGPVVENIFQGSIADCWWMASMGALAHENPEVIEDMIEENANGTFTVTFPDGENVTVTPFFPEQQNGHVPELENGDIAYAQPAGNAMWPMVLEKAMAERAGGYNELVGGNPGTGMEDLTGADSEFHDGGDVSQSDLESWLDEDQSVTLLTPSEDDAEGALYDDGTLVPWHSYVVQSMDDSGNVTLYNPHGPGREVTIHVDQLDQVNEVQNVDPE</sequence>